<protein>
    <submittedName>
        <fullName evidence="1">Uncharacterized protein</fullName>
    </submittedName>
</protein>
<keyword evidence="2" id="KW-1185">Reference proteome</keyword>
<reference evidence="1 2" key="1">
    <citation type="submission" date="2018-08" db="EMBL/GenBank/DDBJ databases">
        <title>Genomic Encyclopedia of Type Strains, Phase IV (KMG-IV): sequencing the most valuable type-strain genomes for metagenomic binning, comparative biology and taxonomic classification.</title>
        <authorList>
            <person name="Goeker M."/>
        </authorList>
    </citation>
    <scope>NUCLEOTIDE SEQUENCE [LARGE SCALE GENOMIC DNA]</scope>
    <source>
        <strain evidence="1 2">DSM 25527</strain>
    </source>
</reference>
<comment type="caution">
    <text evidence="1">The sequence shown here is derived from an EMBL/GenBank/DDBJ whole genome shotgun (WGS) entry which is preliminary data.</text>
</comment>
<evidence type="ECO:0000313" key="1">
    <source>
        <dbReference type="EMBL" id="RIA46211.1"/>
    </source>
</evidence>
<dbReference type="Proteomes" id="UP000266568">
    <property type="component" value="Unassembled WGS sequence"/>
</dbReference>
<evidence type="ECO:0000313" key="2">
    <source>
        <dbReference type="Proteomes" id="UP000266568"/>
    </source>
</evidence>
<name>A0A397PKK8_9SPHN</name>
<organism evidence="1 2">
    <name type="scientific">Hephaestia caeni</name>
    <dbReference type="NCBI Taxonomy" id="645617"/>
    <lineage>
        <taxon>Bacteria</taxon>
        <taxon>Pseudomonadati</taxon>
        <taxon>Pseudomonadota</taxon>
        <taxon>Alphaproteobacteria</taxon>
        <taxon>Sphingomonadales</taxon>
        <taxon>Sphingomonadaceae</taxon>
        <taxon>Hephaestia</taxon>
    </lineage>
</organism>
<proteinExistence type="predicted"/>
<sequence>MFDPASRFTQALSPDGLTSLAAALSALLGAIDDCKRTRADIERDPAVLLLARHLGHLAIENRPQQADLRRNCIEAAAAVARTPLLLMLAERGVAYDAEAKAAFHSEGRKAMKRLAAALGLVRTEHEVRSCLGGIAVSGEILLHANEIYVQLTIGCTRPGHEVMFRRVDGRRDYAGGQNHWASLTELLDPDHFAERIRRELGLTAQPTASVPLFA</sequence>
<accession>A0A397PKK8</accession>
<dbReference type="RefSeq" id="WP_119034455.1">
    <property type="nucleotide sequence ID" value="NZ_QXDC01000002.1"/>
</dbReference>
<gene>
    <name evidence="1" type="ORF">DFR49_0744</name>
</gene>
<dbReference type="OrthoDB" id="6894039at2"/>
<dbReference type="EMBL" id="QXDC01000002">
    <property type="protein sequence ID" value="RIA46211.1"/>
    <property type="molecule type" value="Genomic_DNA"/>
</dbReference>
<dbReference type="AlphaFoldDB" id="A0A397PKK8"/>